<dbReference type="GO" id="GO:0016874">
    <property type="term" value="F:ligase activity"/>
    <property type="evidence" value="ECO:0007669"/>
    <property type="project" value="UniProtKB-KW"/>
</dbReference>
<dbReference type="PANTHER" id="PTHR43334:SF1">
    <property type="entry name" value="3-HYDROXYPROPIONATE--COA LIGASE [ADP-FORMING]"/>
    <property type="match status" value="1"/>
</dbReference>
<keyword evidence="3 6" id="KW-0547">Nucleotide-binding</keyword>
<dbReference type="InterPro" id="IPR051538">
    <property type="entry name" value="Acyl-CoA_Synth/Transferase"/>
</dbReference>
<dbReference type="SUPFAM" id="SSF51735">
    <property type="entry name" value="NAD(P)-binding Rossmann-fold domains"/>
    <property type="match status" value="1"/>
</dbReference>
<keyword evidence="4 6" id="KW-0067">ATP-binding</keyword>
<keyword evidence="9" id="KW-0808">Transferase</keyword>
<dbReference type="EMBL" id="FLYE01000001">
    <property type="protein sequence ID" value="SCA54908.1"/>
    <property type="molecule type" value="Genomic_DNA"/>
</dbReference>
<dbReference type="GO" id="GO:0046872">
    <property type="term" value="F:metal ion binding"/>
    <property type="evidence" value="ECO:0007669"/>
    <property type="project" value="InterPro"/>
</dbReference>
<dbReference type="InterPro" id="IPR036291">
    <property type="entry name" value="NAD(P)-bd_dom_sf"/>
</dbReference>
<keyword evidence="10" id="KW-1185">Reference proteome</keyword>
<dbReference type="Pfam" id="PF13607">
    <property type="entry name" value="Succ_CoA_lig"/>
    <property type="match status" value="1"/>
</dbReference>
<dbReference type="STRING" id="1867952.MTBPR1_10155"/>
<sequence length="885" mass="97798">MSIRNLQKMFSPSSICIFGANNEEKNSGQIVIQNLISSGFKGPIMPISDKDRAIAGILSYKTFDDLPLLPDLVIFCGPSNPSEETLNQLGDKGLKALILMGHCGENLCAQTIKKLSQTHGMRILGPNSMGAMIPGKNFNASTMHLPVKAGKIAYISQSSSMSSTVLDWANAHGVGFSHFISLGNCSDVDYGDIIDYLGSDPFTRAILIYMESINERRNFMSAARASARNKPILVMKTGKHEAVSVMTQSHTGAMAGSDLVYDAAFKRAGMLRVNSIAELFAGANTLSSIRPFNGKRLAIVSNGGGLNIIASDHLLDQGGQLAELSDDTIATLQKAFSNNQITNPVDLGLNCTGEDYAKAYEILKSSKEVDCILFQHSPNTYSDTTQCAQKLAAAHKSLKGQILTCWMGEKTIEQARRCFEENAIPTYSSPRMAITAFMHIVHYKENQVTLMETPERVPAEIKPARKTVRSIIDAALKRGESWLKESDAKQILSAYGIETVETHIVHCADEAERTAEEIGFPVVVKVMSADIIHKSDVQGVMLNLTSPQAVSSAIEDITQRTHTFKPDAVIDGFIVQKMVHLPHAHELIAGMTNDPVFGPVILFGEGGTATEVIADHAIALPPLNMGLAKDLISRTKISKLLDGFRDHPEINKNALCQLLIELSEICIDFPEIQELDINPIFSSKEGALAVDTRMRIQKCTESHPNRRLAIRSYPAYLEEEFILRNGRKTIIRPIRPEDEPAHNEFMSKVSAQDIRFRFFGSVRELPHSEMARLTQIDYDREMAFIAQAPNEEDGQMETLGVVRTGTDPNNEEAEYAILVRSDLKGQKLGWKLLNKMIEYTRTRGTTYFAGQILRENRTMIDMVKAMGFETHTIMDEDIVEVKLKL</sequence>
<dbReference type="InterPro" id="IPR016181">
    <property type="entry name" value="Acyl_CoA_acyltransferase"/>
</dbReference>
<reference evidence="9 10" key="1">
    <citation type="submission" date="2016-07" db="EMBL/GenBank/DDBJ databases">
        <authorList>
            <person name="Lefevre C.T."/>
        </authorList>
    </citation>
    <scope>NUCLEOTIDE SEQUENCE [LARGE SCALE GENOMIC DNA]</scope>
    <source>
        <strain evidence="9">PR1</strain>
    </source>
</reference>
<evidence type="ECO:0000256" key="6">
    <source>
        <dbReference type="PROSITE-ProRule" id="PRU00409"/>
    </source>
</evidence>
<dbReference type="SUPFAM" id="SSF52210">
    <property type="entry name" value="Succinyl-CoA synthetase domains"/>
    <property type="match status" value="2"/>
</dbReference>
<evidence type="ECO:0000256" key="1">
    <source>
        <dbReference type="ARBA" id="ARBA00022532"/>
    </source>
</evidence>
<name>A0A1C3RCD4_9PROT</name>
<evidence type="ECO:0000259" key="7">
    <source>
        <dbReference type="PROSITE" id="PS50975"/>
    </source>
</evidence>
<dbReference type="AlphaFoldDB" id="A0A1C3RCD4"/>
<evidence type="ECO:0000313" key="9">
    <source>
        <dbReference type="EMBL" id="SCA54908.1"/>
    </source>
</evidence>
<dbReference type="GO" id="GO:0006099">
    <property type="term" value="P:tricarboxylic acid cycle"/>
    <property type="evidence" value="ECO:0007669"/>
    <property type="project" value="UniProtKB-KW"/>
</dbReference>
<evidence type="ECO:0000313" key="10">
    <source>
        <dbReference type="Proteomes" id="UP000231658"/>
    </source>
</evidence>
<dbReference type="InterPro" id="IPR032875">
    <property type="entry name" value="Succ_CoA_lig_flav_dom"/>
</dbReference>
<dbReference type="SMART" id="SM00881">
    <property type="entry name" value="CoA_binding"/>
    <property type="match status" value="1"/>
</dbReference>
<dbReference type="GO" id="GO:0005524">
    <property type="term" value="F:ATP binding"/>
    <property type="evidence" value="ECO:0007669"/>
    <property type="project" value="UniProtKB-UniRule"/>
</dbReference>
<dbReference type="Gene3D" id="3.40.50.261">
    <property type="entry name" value="Succinyl-CoA synthetase domains"/>
    <property type="match status" value="2"/>
</dbReference>
<dbReference type="InterPro" id="IPR013815">
    <property type="entry name" value="ATP_grasp_subdomain_1"/>
</dbReference>
<dbReference type="InterPro" id="IPR011761">
    <property type="entry name" value="ATP-grasp"/>
</dbReference>
<evidence type="ECO:0000256" key="3">
    <source>
        <dbReference type="ARBA" id="ARBA00022741"/>
    </source>
</evidence>
<dbReference type="PROSITE" id="PS50975">
    <property type="entry name" value="ATP_GRASP"/>
    <property type="match status" value="1"/>
</dbReference>
<keyword evidence="1" id="KW-0816">Tricarboxylic acid cycle</keyword>
<proteinExistence type="inferred from homology"/>
<dbReference type="Pfam" id="PF13380">
    <property type="entry name" value="CoA_binding_2"/>
    <property type="match status" value="1"/>
</dbReference>
<gene>
    <name evidence="9" type="ORF">MTBPR1_10155</name>
</gene>
<evidence type="ECO:0000259" key="8">
    <source>
        <dbReference type="PROSITE" id="PS51186"/>
    </source>
</evidence>
<feature type="domain" description="N-acetyltransferase" evidence="8">
    <location>
        <begin position="729"/>
        <end position="885"/>
    </location>
</feature>
<dbReference type="Gene3D" id="3.40.630.30">
    <property type="match status" value="1"/>
</dbReference>
<organism evidence="9 10">
    <name type="scientific">Candidatus Terasakiella magnetica</name>
    <dbReference type="NCBI Taxonomy" id="1867952"/>
    <lineage>
        <taxon>Bacteria</taxon>
        <taxon>Pseudomonadati</taxon>
        <taxon>Pseudomonadota</taxon>
        <taxon>Alphaproteobacteria</taxon>
        <taxon>Rhodospirillales</taxon>
        <taxon>Terasakiellaceae</taxon>
        <taxon>Terasakiella</taxon>
    </lineage>
</organism>
<evidence type="ECO:0000256" key="4">
    <source>
        <dbReference type="ARBA" id="ARBA00022840"/>
    </source>
</evidence>
<dbReference type="Proteomes" id="UP000231658">
    <property type="component" value="Unassembled WGS sequence"/>
</dbReference>
<dbReference type="FunFam" id="3.30.1490.20:FF:000020">
    <property type="entry name" value="Protein lysine acetyltransferase"/>
    <property type="match status" value="1"/>
</dbReference>
<keyword evidence="2" id="KW-0436">Ligase</keyword>
<evidence type="ECO:0000256" key="5">
    <source>
        <dbReference type="ARBA" id="ARBA00060888"/>
    </source>
</evidence>
<dbReference type="SUPFAM" id="SSF55729">
    <property type="entry name" value="Acyl-CoA N-acyltransferases (Nat)"/>
    <property type="match status" value="1"/>
</dbReference>
<accession>A0A1C3RCD4</accession>
<dbReference type="OrthoDB" id="9807426at2"/>
<comment type="similarity">
    <text evidence="5">In the N-terminal section; belongs to the acetate CoA ligase alpha subunit family.</text>
</comment>
<feature type="domain" description="ATP-grasp" evidence="7">
    <location>
        <begin position="489"/>
        <end position="525"/>
    </location>
</feature>
<dbReference type="RefSeq" id="WP_069186051.1">
    <property type="nucleotide sequence ID" value="NZ_FLYE01000001.1"/>
</dbReference>
<dbReference type="GO" id="GO:0016747">
    <property type="term" value="F:acyltransferase activity, transferring groups other than amino-acyl groups"/>
    <property type="evidence" value="ECO:0007669"/>
    <property type="project" value="InterPro"/>
</dbReference>
<dbReference type="SUPFAM" id="SSF56059">
    <property type="entry name" value="Glutathione synthetase ATP-binding domain-like"/>
    <property type="match status" value="1"/>
</dbReference>
<dbReference type="InterPro" id="IPR016102">
    <property type="entry name" value="Succinyl-CoA_synth-like"/>
</dbReference>
<dbReference type="Pfam" id="PF13549">
    <property type="entry name" value="ATP-grasp_5"/>
    <property type="match status" value="1"/>
</dbReference>
<protein>
    <submittedName>
        <fullName evidence="9">Protein acetyltransferase</fullName>
    </submittedName>
</protein>
<dbReference type="Gene3D" id="3.40.50.720">
    <property type="entry name" value="NAD(P)-binding Rossmann-like Domain"/>
    <property type="match status" value="1"/>
</dbReference>
<dbReference type="Gene3D" id="3.30.470.20">
    <property type="entry name" value="ATP-grasp fold, B domain"/>
    <property type="match status" value="1"/>
</dbReference>
<dbReference type="InterPro" id="IPR000182">
    <property type="entry name" value="GNAT_dom"/>
</dbReference>
<dbReference type="Pfam" id="PF00583">
    <property type="entry name" value="Acetyltransf_1"/>
    <property type="match status" value="1"/>
</dbReference>
<dbReference type="InterPro" id="IPR003781">
    <property type="entry name" value="CoA-bd"/>
</dbReference>
<dbReference type="PROSITE" id="PS51186">
    <property type="entry name" value="GNAT"/>
    <property type="match status" value="1"/>
</dbReference>
<evidence type="ECO:0000256" key="2">
    <source>
        <dbReference type="ARBA" id="ARBA00022598"/>
    </source>
</evidence>
<dbReference type="Gene3D" id="3.30.1490.20">
    <property type="entry name" value="ATP-grasp fold, A domain"/>
    <property type="match status" value="1"/>
</dbReference>
<dbReference type="PANTHER" id="PTHR43334">
    <property type="entry name" value="ACETATE--COA LIGASE [ADP-FORMING]"/>
    <property type="match status" value="1"/>
</dbReference>